<dbReference type="Proteomes" id="UP000233220">
    <property type="component" value="Unplaced"/>
</dbReference>
<dbReference type="GeneTree" id="ENSGT01150000286974"/>
<organism evidence="5 6">
    <name type="scientific">Saimiri boliviensis boliviensis</name>
    <name type="common">Bolivian squirrel monkey</name>
    <dbReference type="NCBI Taxonomy" id="39432"/>
    <lineage>
        <taxon>Eukaryota</taxon>
        <taxon>Metazoa</taxon>
        <taxon>Chordata</taxon>
        <taxon>Craniata</taxon>
        <taxon>Vertebrata</taxon>
        <taxon>Euteleostomi</taxon>
        <taxon>Mammalia</taxon>
        <taxon>Eutheria</taxon>
        <taxon>Euarchontoglires</taxon>
        <taxon>Primates</taxon>
        <taxon>Haplorrhini</taxon>
        <taxon>Platyrrhini</taxon>
        <taxon>Cebidae</taxon>
        <taxon>Saimiriinae</taxon>
        <taxon>Saimiri</taxon>
    </lineage>
</organism>
<keyword evidence="2" id="KW-1015">Disulfide bond</keyword>
<dbReference type="Gene3D" id="2.60.40.10">
    <property type="entry name" value="Immunoglobulins"/>
    <property type="match status" value="2"/>
</dbReference>
<protein>
    <submittedName>
        <fullName evidence="5">T cell-interacting, activating receptor on myeloid cells 1</fullName>
    </submittedName>
</protein>
<dbReference type="FunFam" id="2.60.40.10:FF:000049">
    <property type="entry name" value="Leukocyte immunoglobulin-like receptor subfamily B member 1"/>
    <property type="match status" value="2"/>
</dbReference>
<reference evidence="5" key="2">
    <citation type="submission" date="2025-09" db="UniProtKB">
        <authorList>
            <consortium name="Ensembl"/>
        </authorList>
    </citation>
    <scope>IDENTIFICATION</scope>
</reference>
<evidence type="ECO:0000256" key="2">
    <source>
        <dbReference type="ARBA" id="ARBA00023157"/>
    </source>
</evidence>
<dbReference type="AlphaFoldDB" id="A0A2K6RZJ9"/>
<dbReference type="GO" id="GO:0002764">
    <property type="term" value="P:immune response-regulating signaling pathway"/>
    <property type="evidence" value="ECO:0007669"/>
    <property type="project" value="TreeGrafter"/>
</dbReference>
<dbReference type="GO" id="GO:2000515">
    <property type="term" value="P:negative regulation of CD4-positive, alpha-beta T cell activation"/>
    <property type="evidence" value="ECO:0007669"/>
    <property type="project" value="Ensembl"/>
</dbReference>
<dbReference type="PANTHER" id="PTHR11738">
    <property type="entry name" value="MHC CLASS I NK CELL RECEPTOR"/>
    <property type="match status" value="1"/>
</dbReference>
<sequence>MISQLLSLLCFRLFVGQGDTGGDGSLPKPSLGAWPSSVVPANSNVMMRRWTPARLVSFALRKAGTVLESLMSLDSTEGPPEFHLHNLKVGNAGEYTCEYYRKASPHVHSQHSDVLLLLVTGHLSKPLLHTYQRGMVTAGGRVTLQCRKPDQLLAPMMFALLKAGSSLPIQLWSPAGEMNFTLEGVTAGNVGNCSCVYYQAKPPFWASEPSDQPEILVT</sequence>
<dbReference type="GO" id="GO:0005886">
    <property type="term" value="C:plasma membrane"/>
    <property type="evidence" value="ECO:0007669"/>
    <property type="project" value="Ensembl"/>
</dbReference>
<evidence type="ECO:0000313" key="5">
    <source>
        <dbReference type="Ensembl" id="ENSSBOP00000000564.1"/>
    </source>
</evidence>
<dbReference type="STRING" id="39432.ENSSBOP00000000564"/>
<evidence type="ECO:0000256" key="3">
    <source>
        <dbReference type="ARBA" id="ARBA00023319"/>
    </source>
</evidence>
<gene>
    <name evidence="5" type="primary">TARM1</name>
</gene>
<evidence type="ECO:0000256" key="4">
    <source>
        <dbReference type="SAM" id="SignalP"/>
    </source>
</evidence>
<keyword evidence="3" id="KW-0393">Immunoglobulin domain</keyword>
<feature type="chain" id="PRO_5014344121" evidence="4">
    <location>
        <begin position="21"/>
        <end position="218"/>
    </location>
</feature>
<dbReference type="GO" id="GO:0034987">
    <property type="term" value="F:immunoglobulin receptor binding"/>
    <property type="evidence" value="ECO:0007669"/>
    <property type="project" value="Ensembl"/>
</dbReference>
<dbReference type="PANTHER" id="PTHR11738:SF157">
    <property type="entry name" value="T-CELL-INTERACTING, ACTIVATING RECEPTOR ON MYELOID CELLS PROTEIN 1"/>
    <property type="match status" value="1"/>
</dbReference>
<dbReference type="InterPro" id="IPR036179">
    <property type="entry name" value="Ig-like_dom_sf"/>
</dbReference>
<proteinExistence type="predicted"/>
<evidence type="ECO:0000313" key="6">
    <source>
        <dbReference type="Proteomes" id="UP000233220"/>
    </source>
</evidence>
<accession>A0A2K6RZJ9</accession>
<dbReference type="InterPro" id="IPR050412">
    <property type="entry name" value="Ig-like_Receptors_ImmuneReg"/>
</dbReference>
<dbReference type="OMA" id="TTICCSC"/>
<reference evidence="5" key="1">
    <citation type="submission" date="2025-08" db="UniProtKB">
        <authorList>
            <consortium name="Ensembl"/>
        </authorList>
    </citation>
    <scope>IDENTIFICATION</scope>
</reference>
<evidence type="ECO:0000256" key="1">
    <source>
        <dbReference type="ARBA" id="ARBA00022729"/>
    </source>
</evidence>
<keyword evidence="6" id="KW-1185">Reference proteome</keyword>
<dbReference type="Ensembl" id="ENSSBOT00000002751.1">
    <property type="protein sequence ID" value="ENSSBOP00000000564.1"/>
    <property type="gene ID" value="ENSSBOG00000002416.1"/>
</dbReference>
<keyword evidence="1 4" id="KW-0732">Signal</keyword>
<name>A0A2K6RZJ9_SAIBB</name>
<feature type="signal peptide" evidence="4">
    <location>
        <begin position="1"/>
        <end position="20"/>
    </location>
</feature>
<dbReference type="SUPFAM" id="SSF48726">
    <property type="entry name" value="Immunoglobulin"/>
    <property type="match status" value="2"/>
</dbReference>
<dbReference type="InterPro" id="IPR013783">
    <property type="entry name" value="Ig-like_fold"/>
</dbReference>